<organism evidence="4 5">
    <name type="scientific">Coemansia guatemalensis</name>
    <dbReference type="NCBI Taxonomy" id="2761395"/>
    <lineage>
        <taxon>Eukaryota</taxon>
        <taxon>Fungi</taxon>
        <taxon>Fungi incertae sedis</taxon>
        <taxon>Zoopagomycota</taxon>
        <taxon>Kickxellomycotina</taxon>
        <taxon>Kickxellomycetes</taxon>
        <taxon>Kickxellales</taxon>
        <taxon>Kickxellaceae</taxon>
        <taxon>Coemansia</taxon>
    </lineage>
</organism>
<protein>
    <submittedName>
        <fullName evidence="4">Zinc metalloprotease</fullName>
        <ecNumber evidence="4">3.4.24.84</ecNumber>
    </submittedName>
</protein>
<dbReference type="PANTHER" id="PTHR10120">
    <property type="entry name" value="CAAX PRENYL PROTEASE 1"/>
    <property type="match status" value="1"/>
</dbReference>
<keyword evidence="2" id="KW-0472">Membrane</keyword>
<proteinExistence type="predicted"/>
<dbReference type="Pfam" id="PF16491">
    <property type="entry name" value="Peptidase_M48_N"/>
    <property type="match status" value="1"/>
</dbReference>
<dbReference type="GO" id="GO:0008237">
    <property type="term" value="F:metallopeptidase activity"/>
    <property type="evidence" value="ECO:0007669"/>
    <property type="project" value="UniProtKB-KW"/>
</dbReference>
<keyword evidence="4" id="KW-0378">Hydrolase</keyword>
<dbReference type="EC" id="3.4.24.84" evidence="4"/>
<name>A0A9W8HV73_9FUNG</name>
<dbReference type="OrthoDB" id="360839at2759"/>
<keyword evidence="4" id="KW-0482">Metalloprotease</keyword>
<dbReference type="AlphaFoldDB" id="A0A9W8HV73"/>
<comment type="caution">
    <text evidence="4">The sequence shown here is derived from an EMBL/GenBank/DDBJ whole genome shotgun (WGS) entry which is preliminary data.</text>
</comment>
<evidence type="ECO:0000313" key="4">
    <source>
        <dbReference type="EMBL" id="KAJ2804106.1"/>
    </source>
</evidence>
<reference evidence="4" key="1">
    <citation type="submission" date="2022-07" db="EMBL/GenBank/DDBJ databases">
        <title>Phylogenomic reconstructions and comparative analyses of Kickxellomycotina fungi.</title>
        <authorList>
            <person name="Reynolds N.K."/>
            <person name="Stajich J.E."/>
            <person name="Barry K."/>
            <person name="Grigoriev I.V."/>
            <person name="Crous P."/>
            <person name="Smith M.E."/>
        </authorList>
    </citation>
    <scope>NUCLEOTIDE SEQUENCE</scope>
    <source>
        <strain evidence="4">NRRL 1565</strain>
    </source>
</reference>
<keyword evidence="2" id="KW-1133">Transmembrane helix</keyword>
<dbReference type="EMBL" id="JANBUO010000439">
    <property type="protein sequence ID" value="KAJ2804106.1"/>
    <property type="molecule type" value="Genomic_DNA"/>
</dbReference>
<evidence type="ECO:0000313" key="5">
    <source>
        <dbReference type="Proteomes" id="UP001140094"/>
    </source>
</evidence>
<keyword evidence="4" id="KW-0645">Protease</keyword>
<dbReference type="InterPro" id="IPR032456">
    <property type="entry name" value="Peptidase_M48_N"/>
</dbReference>
<feature type="compositionally biased region" description="Polar residues" evidence="1">
    <location>
        <begin position="1"/>
        <end position="10"/>
    </location>
</feature>
<evidence type="ECO:0000256" key="1">
    <source>
        <dbReference type="SAM" id="MobiDB-lite"/>
    </source>
</evidence>
<evidence type="ECO:0000256" key="2">
    <source>
        <dbReference type="SAM" id="Phobius"/>
    </source>
</evidence>
<dbReference type="Proteomes" id="UP001140094">
    <property type="component" value="Unassembled WGS sequence"/>
</dbReference>
<feature type="region of interest" description="Disordered" evidence="1">
    <location>
        <begin position="1"/>
        <end position="32"/>
    </location>
</feature>
<sequence length="220" mass="24505">MSDTKASPAQSPAKATKGESSQRRKKFGDDPNSAIDAQAAVVMQKGLLDDIIDGIQLGFIAIALICIIFIAVFGKSLPNIFPVIAPIYNMVMRVSGALMNLPQCAAELRQQIPTNLDGLMELSASIVTYFRETLHTLPYKECVLAFSWATYVWEAKLNVRQRDRLHEVKRPEAIASFISRQVYLEANSYGLDKSSLALVKDFVNQLQTTFIIMYDLIPML</sequence>
<feature type="non-terminal residue" evidence="4">
    <location>
        <position position="220"/>
    </location>
</feature>
<evidence type="ECO:0000259" key="3">
    <source>
        <dbReference type="Pfam" id="PF16491"/>
    </source>
</evidence>
<keyword evidence="2" id="KW-0812">Transmembrane</keyword>
<keyword evidence="5" id="KW-1185">Reference proteome</keyword>
<gene>
    <name evidence="4" type="primary">STE24_1</name>
    <name evidence="4" type="ORF">H4R20_002634</name>
</gene>
<feature type="domain" description="CAAX prenyl protease 1 N-terminal" evidence="3">
    <location>
        <begin position="165"/>
        <end position="220"/>
    </location>
</feature>
<feature type="transmembrane region" description="Helical" evidence="2">
    <location>
        <begin position="54"/>
        <end position="74"/>
    </location>
</feature>
<accession>A0A9W8HV73</accession>